<proteinExistence type="predicted"/>
<evidence type="ECO:0000313" key="3">
    <source>
        <dbReference type="Proteomes" id="UP000829354"/>
    </source>
</evidence>
<organism evidence="2 3">
    <name type="scientific">Caenorhabditis briggsae</name>
    <dbReference type="NCBI Taxonomy" id="6238"/>
    <lineage>
        <taxon>Eukaryota</taxon>
        <taxon>Metazoa</taxon>
        <taxon>Ecdysozoa</taxon>
        <taxon>Nematoda</taxon>
        <taxon>Chromadorea</taxon>
        <taxon>Rhabditida</taxon>
        <taxon>Rhabditina</taxon>
        <taxon>Rhabditomorpha</taxon>
        <taxon>Rhabditoidea</taxon>
        <taxon>Rhabditidae</taxon>
        <taxon>Peloderinae</taxon>
        <taxon>Caenorhabditis</taxon>
    </lineage>
</organism>
<accession>A0AAE9EVW6</accession>
<evidence type="ECO:0000313" key="2">
    <source>
        <dbReference type="EMBL" id="UMM29762.1"/>
    </source>
</evidence>
<reference evidence="2 3" key="1">
    <citation type="submission" date="2022-04" db="EMBL/GenBank/DDBJ databases">
        <title>Chromosome-level reference genomes for two strains of Caenorhabditis briggsae: an improved platform for comparative genomics.</title>
        <authorList>
            <person name="Stevens L."/>
            <person name="Andersen E."/>
        </authorList>
    </citation>
    <scope>NUCLEOTIDE SEQUENCE [LARGE SCALE GENOMIC DNA]</scope>
    <source>
        <strain evidence="2">VX34</strain>
        <tissue evidence="2">Whole-organism</tissue>
    </source>
</reference>
<evidence type="ECO:0000256" key="1">
    <source>
        <dbReference type="SAM" id="MobiDB-lite"/>
    </source>
</evidence>
<protein>
    <submittedName>
        <fullName evidence="2">Uncharacterized protein</fullName>
    </submittedName>
</protein>
<dbReference type="AlphaFoldDB" id="A0AAE9EVW6"/>
<feature type="region of interest" description="Disordered" evidence="1">
    <location>
        <begin position="31"/>
        <end position="58"/>
    </location>
</feature>
<gene>
    <name evidence="2" type="ORF">L5515_011963</name>
</gene>
<keyword evidence="3" id="KW-1185">Reference proteome</keyword>
<dbReference type="EMBL" id="CP092623">
    <property type="protein sequence ID" value="UMM29762.1"/>
    <property type="molecule type" value="Genomic_DNA"/>
</dbReference>
<name>A0AAE9EVW6_CAEBR</name>
<sequence>MLTRNQTRDPWECLVFTLNARKLSATLPTHLSTSSLLPSSSPSTKSSPKKPKPPRIRLNQYSNRIFQLPFTQLKHNA</sequence>
<dbReference type="Proteomes" id="UP000829354">
    <property type="component" value="Chromosome IV"/>
</dbReference>
<feature type="compositionally biased region" description="Low complexity" evidence="1">
    <location>
        <begin position="31"/>
        <end position="46"/>
    </location>
</feature>